<reference evidence="1 2" key="1">
    <citation type="journal article" date="2018" name="Cell">
        <title>The Chara Genome: Secondary Complexity and Implications for Plant Terrestrialization.</title>
        <authorList>
            <person name="Nishiyama T."/>
            <person name="Sakayama H."/>
            <person name="Vries J.D."/>
            <person name="Buschmann H."/>
            <person name="Saint-Marcoux D."/>
            <person name="Ullrich K.K."/>
            <person name="Haas F.B."/>
            <person name="Vanderstraeten L."/>
            <person name="Becker D."/>
            <person name="Lang D."/>
            <person name="Vosolsobe S."/>
            <person name="Rombauts S."/>
            <person name="Wilhelmsson P.K.I."/>
            <person name="Janitza P."/>
            <person name="Kern R."/>
            <person name="Heyl A."/>
            <person name="Rumpler F."/>
            <person name="Villalobos L.I.A.C."/>
            <person name="Clay J.M."/>
            <person name="Skokan R."/>
            <person name="Toyoda A."/>
            <person name="Suzuki Y."/>
            <person name="Kagoshima H."/>
            <person name="Schijlen E."/>
            <person name="Tajeshwar N."/>
            <person name="Catarino B."/>
            <person name="Hetherington A.J."/>
            <person name="Saltykova A."/>
            <person name="Bonnot C."/>
            <person name="Breuninger H."/>
            <person name="Symeonidi A."/>
            <person name="Radhakrishnan G.V."/>
            <person name="Van Nieuwerburgh F."/>
            <person name="Deforce D."/>
            <person name="Chang C."/>
            <person name="Karol K.G."/>
            <person name="Hedrich R."/>
            <person name="Ulvskov P."/>
            <person name="Glockner G."/>
            <person name="Delwiche C.F."/>
            <person name="Petrasek J."/>
            <person name="Van de Peer Y."/>
            <person name="Friml J."/>
            <person name="Beilby M."/>
            <person name="Dolan L."/>
            <person name="Kohara Y."/>
            <person name="Sugano S."/>
            <person name="Fujiyama A."/>
            <person name="Delaux P.-M."/>
            <person name="Quint M."/>
            <person name="TheiBen G."/>
            <person name="Hagemann M."/>
            <person name="Harholt J."/>
            <person name="Dunand C."/>
            <person name="Zachgo S."/>
            <person name="Langdale J."/>
            <person name="Maumus F."/>
            <person name="Straeten D.V.D."/>
            <person name="Gould S.B."/>
            <person name="Rensing S.A."/>
        </authorList>
    </citation>
    <scope>NUCLEOTIDE SEQUENCE [LARGE SCALE GENOMIC DNA]</scope>
    <source>
        <strain evidence="1 2">S276</strain>
    </source>
</reference>
<organism evidence="1 2">
    <name type="scientific">Chara braunii</name>
    <name type="common">Braun's stonewort</name>
    <dbReference type="NCBI Taxonomy" id="69332"/>
    <lineage>
        <taxon>Eukaryota</taxon>
        <taxon>Viridiplantae</taxon>
        <taxon>Streptophyta</taxon>
        <taxon>Charophyceae</taxon>
        <taxon>Charales</taxon>
        <taxon>Characeae</taxon>
        <taxon>Chara</taxon>
    </lineage>
</organism>
<name>A0A388KB61_CHABU</name>
<dbReference type="Gramene" id="GBG67290">
    <property type="protein sequence ID" value="GBG67290"/>
    <property type="gene ID" value="CBR_g88578"/>
</dbReference>
<keyword evidence="2" id="KW-1185">Reference proteome</keyword>
<dbReference type="AlphaFoldDB" id="A0A388KB61"/>
<protein>
    <submittedName>
        <fullName evidence="1">Uncharacterized protein</fullName>
    </submittedName>
</protein>
<evidence type="ECO:0000313" key="1">
    <source>
        <dbReference type="EMBL" id="GBG67290.1"/>
    </source>
</evidence>
<dbReference type="EMBL" id="BFEA01000085">
    <property type="protein sequence ID" value="GBG67290.1"/>
    <property type="molecule type" value="Genomic_DNA"/>
</dbReference>
<dbReference type="Proteomes" id="UP000265515">
    <property type="component" value="Unassembled WGS sequence"/>
</dbReference>
<sequence length="332" mass="36201">MHVSTTELLDYIDDEDKDPKANVARRGLLVQLVTRYRDGKTMMDMYLANLDESEAVEDVHATLTTIHRDTRKDLLLLLRKATVYDYRDLYVPLRISDVISFGRTTAYKMFGIPEIACFNTNLRNMSPQPRLAAPPTDAPVDATASKAVLPAMHTTHNAQNVGLQSLTKPKLESATAAGESGLVPLSIPKLNSQPMNIEAMQTAGTRSGSMPLLTLEAKPGLLNVATEITTHSECMNMATPVVSEVREKPSHKIMKMVPSEQTPKTSGLEMCNEAKQTEPMVSLENGKATTKMAEKCGGTSALGIKRAFQDTISGNVSDGALKLAQKKTRKGQ</sequence>
<gene>
    <name evidence="1" type="ORF">CBR_g88578</name>
</gene>
<proteinExistence type="predicted"/>
<comment type="caution">
    <text evidence="1">The sequence shown here is derived from an EMBL/GenBank/DDBJ whole genome shotgun (WGS) entry which is preliminary data.</text>
</comment>
<accession>A0A388KB61</accession>
<evidence type="ECO:0000313" key="2">
    <source>
        <dbReference type="Proteomes" id="UP000265515"/>
    </source>
</evidence>